<sequence length="384" mass="43694">MTIETIARKVRDGERLDERDALELFLEPDLLQVGALANTVRERMHGDRTYFNRNMRIEVTNVCVASCLFCSFAKLEEGSPGAHTMKVEDAWRELEQRMDDPPSEIHIVNGLHPGLPFSYYEELLRGFKRIKPDVHMKCFTAVEIHFFAQHYKMTYGEVLGRLRDAGLDSLPGGGAEIFHEDVRKRISHDKANADEYLEVHRVAHSMGMRTNATMLYGHIETFEHRVDHLMRLRKLQDETNGMQAFIPLAFHPDGNGMKNLPAPTAVDDLRTLAVSRLVLDNVPHIKAYWVSLTPKVAQLGLRFGADDIDGTIVHETIYHAAGSRSPQGLSYNELVRLIREAGRIPVERDTLYNVVREHPKSAIPESALKVRDRKAERHLLPVLP</sequence>
<dbReference type="CDD" id="cd01335">
    <property type="entry name" value="Radical_SAM"/>
    <property type="match status" value="1"/>
</dbReference>
<dbReference type="InterPro" id="IPR045567">
    <property type="entry name" value="CofH/MnqC-like_C"/>
</dbReference>
<dbReference type="PROSITE" id="PS51918">
    <property type="entry name" value="RADICAL_SAM"/>
    <property type="match status" value="1"/>
</dbReference>
<comment type="similarity">
    <text evidence="6">Belongs to the radical SAM superfamily. MqnE family.</text>
</comment>
<keyword evidence="9" id="KW-1185">Reference proteome</keyword>
<evidence type="ECO:0000256" key="4">
    <source>
        <dbReference type="ARBA" id="ARBA00023004"/>
    </source>
</evidence>
<dbReference type="EMBL" id="CP089984">
    <property type="protein sequence ID" value="WXB12291.1"/>
    <property type="molecule type" value="Genomic_DNA"/>
</dbReference>
<feature type="binding site" evidence="6">
    <location>
        <position position="63"/>
    </location>
    <ligand>
        <name>[4Fe-4S] cluster</name>
        <dbReference type="ChEBI" id="CHEBI:49883"/>
        <note>4Fe-4S-S-AdoMet</note>
    </ligand>
</feature>
<proteinExistence type="inferred from homology"/>
<evidence type="ECO:0000313" key="8">
    <source>
        <dbReference type="EMBL" id="WXB12291.1"/>
    </source>
</evidence>
<evidence type="ECO:0000259" key="7">
    <source>
        <dbReference type="PROSITE" id="PS51918"/>
    </source>
</evidence>
<dbReference type="HAMAP" id="MF_00993">
    <property type="entry name" value="MqnE"/>
    <property type="match status" value="1"/>
</dbReference>
<dbReference type="SFLD" id="SFLDG01389">
    <property type="entry name" value="menaquinone_synthsis_involved"/>
    <property type="match status" value="1"/>
</dbReference>
<gene>
    <name evidence="6 8" type="primary">mqnE</name>
    <name evidence="8" type="ORF">LZC94_31140</name>
</gene>
<comment type="cofactor">
    <cofactor evidence="6">
        <name>[4Fe-4S] cluster</name>
        <dbReference type="ChEBI" id="CHEBI:49883"/>
    </cofactor>
    <text evidence="6">Binds 1 [4Fe-4S] cluster. The cluster is coordinated with 3 cysteines and an exchangeable S-adenosyl-L-methionine.</text>
</comment>
<comment type="function">
    <text evidence="6">Radical SAM enzyme that catalyzes the addition of the adenosyl radical to the double bond of 3-[(1-carboxyvinyl)oxy]benzoate, leading to aminodeoxyfutalosine (AFL), a key intermediate in the formation of menaquinone (MK, vitamin K2) from chorismate.</text>
</comment>
<keyword evidence="5 6" id="KW-0411">Iron-sulfur</keyword>
<name>A0ABZ2LN02_9BACT</name>
<evidence type="ECO:0000256" key="3">
    <source>
        <dbReference type="ARBA" id="ARBA00022723"/>
    </source>
</evidence>
<keyword evidence="4 6" id="KW-0408">Iron</keyword>
<keyword evidence="3 6" id="KW-0479">Metal-binding</keyword>
<dbReference type="InterPro" id="IPR013785">
    <property type="entry name" value="Aldolase_TIM"/>
</dbReference>
<dbReference type="SUPFAM" id="SSF102114">
    <property type="entry name" value="Radical SAM enzymes"/>
    <property type="match status" value="1"/>
</dbReference>
<dbReference type="PIRSF" id="PIRSF004762">
    <property type="entry name" value="CHP00423"/>
    <property type="match status" value="1"/>
</dbReference>
<dbReference type="PANTHER" id="PTHR43076">
    <property type="entry name" value="FO SYNTHASE (COFH)"/>
    <property type="match status" value="1"/>
</dbReference>
<reference evidence="8 9" key="1">
    <citation type="submission" date="2021-12" db="EMBL/GenBank/DDBJ databases">
        <title>Discovery of the Pendulisporaceae a myxobacterial family with distinct sporulation behavior and unique specialized metabolism.</title>
        <authorList>
            <person name="Garcia R."/>
            <person name="Popoff A."/>
            <person name="Bader C.D."/>
            <person name="Loehr J."/>
            <person name="Walesch S."/>
            <person name="Walt C."/>
            <person name="Boldt J."/>
            <person name="Bunk B."/>
            <person name="Haeckl F.J.F.P.J."/>
            <person name="Gunesch A.P."/>
            <person name="Birkelbach J."/>
            <person name="Nuebel U."/>
            <person name="Pietschmann T."/>
            <person name="Bach T."/>
            <person name="Mueller R."/>
        </authorList>
    </citation>
    <scope>NUCLEOTIDE SEQUENCE [LARGE SCALE GENOMIC DNA]</scope>
    <source>
        <strain evidence="8 9">MSr11954</strain>
    </source>
</reference>
<keyword evidence="1 6" id="KW-0004">4Fe-4S</keyword>
<dbReference type="InterPro" id="IPR020050">
    <property type="entry name" value="FO_synthase_su2"/>
</dbReference>
<dbReference type="SFLD" id="SFLDS00029">
    <property type="entry name" value="Radical_SAM"/>
    <property type="match status" value="1"/>
</dbReference>
<protein>
    <recommendedName>
        <fullName evidence="6">Aminodeoxyfutalosine synthase</fullName>
        <shortName evidence="6">AFL synthase</shortName>
        <shortName evidence="6">Aminofutalosine synthase</shortName>
        <ecNumber evidence="6">2.5.1.120</ecNumber>
    </recommendedName>
    <alternativeName>
        <fullName evidence="6">Menaquinone biosynthetic enzyme MqnE</fullName>
    </alternativeName>
</protein>
<dbReference type="PANTHER" id="PTHR43076:SF7">
    <property type="entry name" value="AMINODEOXYFUTALOSINE SYNTHASE"/>
    <property type="match status" value="1"/>
</dbReference>
<feature type="binding site" evidence="6">
    <location>
        <position position="70"/>
    </location>
    <ligand>
        <name>[4Fe-4S] cluster</name>
        <dbReference type="ChEBI" id="CHEBI:49883"/>
        <note>4Fe-4S-S-AdoMet</note>
    </ligand>
</feature>
<dbReference type="InterPro" id="IPR006638">
    <property type="entry name" value="Elp3/MiaA/NifB-like_rSAM"/>
</dbReference>
<dbReference type="SFLD" id="SFLDG01064">
    <property type="entry name" value="F420__menaquinone_cofactor_bio"/>
    <property type="match status" value="1"/>
</dbReference>
<keyword evidence="6" id="KW-0808">Transferase</keyword>
<dbReference type="SFLD" id="SFLDF00343">
    <property type="entry name" value="aminofutalosine_synthase_(mqnE"/>
    <property type="match status" value="1"/>
</dbReference>
<dbReference type="Pfam" id="PF04055">
    <property type="entry name" value="Radical_SAM"/>
    <property type="match status" value="1"/>
</dbReference>
<dbReference type="RefSeq" id="WP_394821913.1">
    <property type="nucleotide sequence ID" value="NZ_CP089984.1"/>
</dbReference>
<dbReference type="InterPro" id="IPR007197">
    <property type="entry name" value="rSAM"/>
</dbReference>
<organism evidence="8 9">
    <name type="scientific">Pendulispora albinea</name>
    <dbReference type="NCBI Taxonomy" id="2741071"/>
    <lineage>
        <taxon>Bacteria</taxon>
        <taxon>Pseudomonadati</taxon>
        <taxon>Myxococcota</taxon>
        <taxon>Myxococcia</taxon>
        <taxon>Myxococcales</taxon>
        <taxon>Sorangiineae</taxon>
        <taxon>Pendulisporaceae</taxon>
        <taxon>Pendulispora</taxon>
    </lineage>
</organism>
<keyword evidence="6" id="KW-0474">Menaquinone biosynthesis</keyword>
<feature type="domain" description="Radical SAM core" evidence="7">
    <location>
        <begin position="49"/>
        <end position="291"/>
    </location>
</feature>
<dbReference type="NCBIfam" id="TIGR00423">
    <property type="entry name" value="CofH family radical SAM protein"/>
    <property type="match status" value="1"/>
</dbReference>
<dbReference type="Pfam" id="PF19288">
    <property type="entry name" value="CofH_C"/>
    <property type="match status" value="1"/>
</dbReference>
<evidence type="ECO:0000313" key="9">
    <source>
        <dbReference type="Proteomes" id="UP001370348"/>
    </source>
</evidence>
<feature type="binding site" evidence="6">
    <location>
        <position position="67"/>
    </location>
    <ligand>
        <name>[4Fe-4S] cluster</name>
        <dbReference type="ChEBI" id="CHEBI:49883"/>
        <note>4Fe-4S-S-AdoMet</note>
    </ligand>
</feature>
<dbReference type="InterPro" id="IPR058240">
    <property type="entry name" value="rSAM_sf"/>
</dbReference>
<dbReference type="NCBIfam" id="TIGR03700">
    <property type="entry name" value="mena_SCO4494"/>
    <property type="match status" value="1"/>
</dbReference>
<evidence type="ECO:0000256" key="6">
    <source>
        <dbReference type="HAMAP-Rule" id="MF_00993"/>
    </source>
</evidence>
<keyword evidence="2 6" id="KW-0949">S-adenosyl-L-methionine</keyword>
<dbReference type="EC" id="2.5.1.120" evidence="6"/>
<evidence type="ECO:0000256" key="5">
    <source>
        <dbReference type="ARBA" id="ARBA00023014"/>
    </source>
</evidence>
<dbReference type="Proteomes" id="UP001370348">
    <property type="component" value="Chromosome"/>
</dbReference>
<dbReference type="SMART" id="SM00729">
    <property type="entry name" value="Elp3"/>
    <property type="match status" value="1"/>
</dbReference>
<dbReference type="InterPro" id="IPR022432">
    <property type="entry name" value="MqnE"/>
</dbReference>
<accession>A0ABZ2LN02</accession>
<comment type="catalytic activity">
    <reaction evidence="6">
        <text>3-[(1-carboxyvinyl)-oxy]benzoate + S-adenosyl-L-methionine + H2O = 6-amino-6-deoxyfutalosine + hydrogencarbonate + L-methionine + H(+)</text>
        <dbReference type="Rhea" id="RHEA:33075"/>
        <dbReference type="ChEBI" id="CHEBI:15377"/>
        <dbReference type="ChEBI" id="CHEBI:15378"/>
        <dbReference type="ChEBI" id="CHEBI:17544"/>
        <dbReference type="ChEBI" id="CHEBI:57844"/>
        <dbReference type="ChEBI" id="CHEBI:59789"/>
        <dbReference type="ChEBI" id="CHEBI:64286"/>
        <dbReference type="ChEBI" id="CHEBI:76981"/>
        <dbReference type="EC" id="2.5.1.120"/>
    </reaction>
</comment>
<evidence type="ECO:0000256" key="1">
    <source>
        <dbReference type="ARBA" id="ARBA00022485"/>
    </source>
</evidence>
<evidence type="ECO:0000256" key="2">
    <source>
        <dbReference type="ARBA" id="ARBA00022691"/>
    </source>
</evidence>
<dbReference type="InterPro" id="IPR034405">
    <property type="entry name" value="F420"/>
</dbReference>
<dbReference type="Gene3D" id="3.20.20.70">
    <property type="entry name" value="Aldolase class I"/>
    <property type="match status" value="1"/>
</dbReference>
<comment type="pathway">
    <text evidence="6">Quinol/quinone metabolism; menaquinone biosynthesis.</text>
</comment>